<evidence type="ECO:0000313" key="2">
    <source>
        <dbReference type="EMBL" id="MEJ5864877.1"/>
    </source>
</evidence>
<evidence type="ECO:0000313" key="3">
    <source>
        <dbReference type="Proteomes" id="UP001380290"/>
    </source>
</evidence>
<dbReference type="Pfam" id="PF15572">
    <property type="entry name" value="Imm45"/>
    <property type="match status" value="1"/>
</dbReference>
<proteinExistence type="predicted"/>
<accession>A0ABU8QW43</accession>
<name>A0ABU8QW43_9PSED</name>
<feature type="domain" description="Immunity protein 45" evidence="1">
    <location>
        <begin position="9"/>
        <end position="96"/>
    </location>
</feature>
<evidence type="ECO:0000259" key="1">
    <source>
        <dbReference type="Pfam" id="PF15572"/>
    </source>
</evidence>
<dbReference type="Proteomes" id="UP001380290">
    <property type="component" value="Unassembled WGS sequence"/>
</dbReference>
<dbReference type="EMBL" id="JBBHLC010000054">
    <property type="protein sequence ID" value="MEJ5864877.1"/>
    <property type="molecule type" value="Genomic_DNA"/>
</dbReference>
<comment type="caution">
    <text evidence="2">The sequence shown here is derived from an EMBL/GenBank/DDBJ whole genome shotgun (WGS) entry which is preliminary data.</text>
</comment>
<protein>
    <submittedName>
        <fullName evidence="2">Imm45 family immunity protein</fullName>
    </submittedName>
</protein>
<sequence>MKKLIDESAGDLANGCVFRFAGQWPHEACVDLMLVSMPDDFSEFGLVVTTGHKAGLVLVRLPKECESTRSRGVRHDWLVNNWSKWVYPECDVADVWLLRCYPVPVLPS</sequence>
<gene>
    <name evidence="2" type="primary">imm45</name>
    <name evidence="2" type="ORF">V7S98_16785</name>
</gene>
<dbReference type="InterPro" id="IPR029077">
    <property type="entry name" value="Imm45"/>
</dbReference>
<keyword evidence="3" id="KW-1185">Reference proteome</keyword>
<reference evidence="2 3" key="1">
    <citation type="submission" date="2024-02" db="EMBL/GenBank/DDBJ databases">
        <title>Identification of pathogenicity and growth-promoting function of Pseudomonas putida variant.</title>
        <authorList>
            <person name="Sun J."/>
        </authorList>
    </citation>
    <scope>NUCLEOTIDE SEQUENCE [LARGE SCALE GENOMIC DNA]</scope>
    <source>
        <strain evidence="2 3">A03</strain>
    </source>
</reference>
<dbReference type="RefSeq" id="WP_339599972.1">
    <property type="nucleotide sequence ID" value="NZ_JBBHLC010000054.1"/>
</dbReference>
<organism evidence="2 3">
    <name type="scientific">Pseudomonas farsensis</name>
    <dbReference type="NCBI Taxonomy" id="2745492"/>
    <lineage>
        <taxon>Bacteria</taxon>
        <taxon>Pseudomonadati</taxon>
        <taxon>Pseudomonadota</taxon>
        <taxon>Gammaproteobacteria</taxon>
        <taxon>Pseudomonadales</taxon>
        <taxon>Pseudomonadaceae</taxon>
        <taxon>Pseudomonas</taxon>
    </lineage>
</organism>